<dbReference type="HAMAP" id="MF_01488">
    <property type="entry name" value="RecD2"/>
    <property type="match status" value="1"/>
</dbReference>
<dbReference type="GO" id="GO:0043139">
    <property type="term" value="F:5'-3' DNA helicase activity"/>
    <property type="evidence" value="ECO:0007669"/>
    <property type="project" value="UniProtKB-UniRule"/>
</dbReference>
<dbReference type="GO" id="GO:0016887">
    <property type="term" value="F:ATP hydrolysis activity"/>
    <property type="evidence" value="ECO:0007669"/>
    <property type="project" value="RHEA"/>
</dbReference>
<dbReference type="SMART" id="SM00382">
    <property type="entry name" value="AAA"/>
    <property type="match status" value="1"/>
</dbReference>
<protein>
    <recommendedName>
        <fullName evidence="3">ATP-dependent RecD2 DNA helicase</fullName>
        <ecNumber evidence="3">5.6.2.3</ecNumber>
    </recommendedName>
    <alternativeName>
        <fullName evidence="3">DNA 5'-3' helicase subunit RecD2</fullName>
    </alternativeName>
</protein>
<dbReference type="Gene3D" id="1.10.10.2220">
    <property type="match status" value="1"/>
</dbReference>
<keyword evidence="3" id="KW-0238">DNA-binding</keyword>
<feature type="domain" description="AAA+ ATPase" evidence="4">
    <location>
        <begin position="352"/>
        <end position="514"/>
    </location>
</feature>
<name>A0A1S2ME70_9BACI</name>
<keyword evidence="3" id="KW-0378">Hydrolase</keyword>
<dbReference type="AlphaFoldDB" id="A0A1S2ME70"/>
<evidence type="ECO:0000256" key="3">
    <source>
        <dbReference type="HAMAP-Rule" id="MF_01488"/>
    </source>
</evidence>
<dbReference type="InterPro" id="IPR041451">
    <property type="entry name" value="RecD2_SH13"/>
</dbReference>
<dbReference type="Proteomes" id="UP000180057">
    <property type="component" value="Unassembled WGS sequence"/>
</dbReference>
<dbReference type="CDD" id="cd17933">
    <property type="entry name" value="DEXSc_RecD-like"/>
    <property type="match status" value="1"/>
</dbReference>
<evidence type="ECO:0000256" key="1">
    <source>
        <dbReference type="ARBA" id="ARBA00022741"/>
    </source>
</evidence>
<dbReference type="InterPro" id="IPR027417">
    <property type="entry name" value="P-loop_NTPase"/>
</dbReference>
<dbReference type="InterPro" id="IPR029493">
    <property type="entry name" value="RecD2-like_HHH"/>
</dbReference>
<dbReference type="EMBL" id="MLQS01000001">
    <property type="protein sequence ID" value="OIJ21985.1"/>
    <property type="molecule type" value="Genomic_DNA"/>
</dbReference>
<dbReference type="Pfam" id="PF23139">
    <property type="entry name" value="OB_YrrC"/>
    <property type="match status" value="1"/>
</dbReference>
<evidence type="ECO:0000256" key="2">
    <source>
        <dbReference type="ARBA" id="ARBA00022840"/>
    </source>
</evidence>
<comment type="similarity">
    <text evidence="3">Belongs to the RecD family. RecD2 subfamily.</text>
</comment>
<reference evidence="5 6" key="1">
    <citation type="submission" date="2016-10" db="EMBL/GenBank/DDBJ databases">
        <title>Draft genome sequences of four alkaliphilic bacteria belonging to the Anaerobacillus genus.</title>
        <authorList>
            <person name="Bassil N.M."/>
            <person name="Lloyd J.R."/>
        </authorList>
    </citation>
    <scope>NUCLEOTIDE SEQUENCE [LARGE SCALE GENOMIC DNA]</scope>
    <source>
        <strain evidence="5 6">DSM 22531</strain>
    </source>
</reference>
<dbReference type="NCBIfam" id="TIGR01448">
    <property type="entry name" value="recD_rel"/>
    <property type="match status" value="1"/>
</dbReference>
<dbReference type="Pfam" id="PF14490">
    <property type="entry name" value="HHH_RecD2"/>
    <property type="match status" value="1"/>
</dbReference>
<keyword evidence="2 3" id="KW-0067">ATP-binding</keyword>
<gene>
    <name evidence="3" type="primary">recD2</name>
    <name evidence="5" type="ORF">BKP45_04730</name>
</gene>
<dbReference type="GO" id="GO:0017116">
    <property type="term" value="F:single-stranded DNA helicase activity"/>
    <property type="evidence" value="ECO:0007669"/>
    <property type="project" value="TreeGrafter"/>
</dbReference>
<comment type="caution">
    <text evidence="5">The sequence shown here is derived from an EMBL/GenBank/DDBJ whole genome shotgun (WGS) entry which is preliminary data.</text>
</comment>
<keyword evidence="6" id="KW-1185">Reference proteome</keyword>
<dbReference type="Pfam" id="PF13245">
    <property type="entry name" value="AAA_19"/>
    <property type="match status" value="1"/>
</dbReference>
<dbReference type="GO" id="GO:0003677">
    <property type="term" value="F:DNA binding"/>
    <property type="evidence" value="ECO:0007669"/>
    <property type="project" value="UniProtKB-UniRule"/>
</dbReference>
<dbReference type="Pfam" id="PF13538">
    <property type="entry name" value="UvrD_C_2"/>
    <property type="match status" value="1"/>
</dbReference>
<accession>A0A1S2ME70</accession>
<keyword evidence="1 3" id="KW-0547">Nucleotide-binding</keyword>
<sequence>MKNEYENDEPYIKGELINLIFNNEENFYTVARVKIHATNVEISEKVVAIVGTLPKLDEEHLYTFFGKLTDHPKFGVQFQVSHFEKEMPKTTEGIIRYLSSDRFKGIGRKTAEAIVNKLGEQAISKIIEDKEVLKKIPSLNNEKIQLIHDQVIENQGIEQVLIELYKFGFGAQLAIKIFQTYKDETLQVIRSNPYQLIQDVEGIGFAKADTLGQAIGFTKDQPERIHAGCLHIVHEVSMQEGHVFINKANLIEEAISLLSDQSFSIVMKEVEKQLLYLEEEGKLIVEGDHVYLPSLFYAEKGLVTNISELIKNKDHIEEFPEAEFLKAIGETEEDLKIEYASSQKEAIKTALQSSIMILTGGPGTGKTTVIKGIVESFAKLHGLSLNKKDYGKNNPFPIVQVAPTGRAAKRMAEATGLSAETIHRLLGWKGGHTGFEKGEDNPIEGKLLIIDEASMVDIWLANQLFKSLPNTIQVILVGDEDQLPSVGPGQVLSELIHSNVIPTVNLVDIYRQSKESSIIQLAHSMKEGQLPIDILEAKPDRRFFSCHQDQVVTVIEQICTNAINKGYTAKEIQVLAPMYRGNAGIEALNLKLQNIFNPKKEKQREMLFGEVTYRVGDVVLQLVNNPDENVFNGDRGEIVAIIYAKENIEKQDQIVISFDGIEVIYTKQDLNQITLAYCCSVHKSQGSEFPIVIMPIVRGYHRMLRRNLVYTGITRAKEYLILCGEVKAFQTAVDQQNEMKRNTLLKEKLINQTDLNLRVIDPHL</sequence>
<dbReference type="PANTHER" id="PTHR43788">
    <property type="entry name" value="DNA2/NAM7 HELICASE FAMILY MEMBER"/>
    <property type="match status" value="1"/>
</dbReference>
<comment type="function">
    <text evidence="3">DNA-dependent ATPase and ATP-dependent 5'-3' DNA helicase. Has no activity on blunt DNA or DNA with 3'-overhangs, requires at least 10 bases of 5'-ssDNA for helicase activity.</text>
</comment>
<dbReference type="InterPro" id="IPR003593">
    <property type="entry name" value="AAA+_ATPase"/>
</dbReference>
<dbReference type="Pfam" id="PF18335">
    <property type="entry name" value="SH3_13"/>
    <property type="match status" value="1"/>
</dbReference>
<dbReference type="InterPro" id="IPR027785">
    <property type="entry name" value="UvrD-like_helicase_C"/>
</dbReference>
<dbReference type="GO" id="GO:0005524">
    <property type="term" value="F:ATP binding"/>
    <property type="evidence" value="ECO:0007669"/>
    <property type="project" value="UniProtKB-UniRule"/>
</dbReference>
<dbReference type="CDD" id="cd18809">
    <property type="entry name" value="SF1_C_RecD"/>
    <property type="match status" value="1"/>
</dbReference>
<organism evidence="5 6">
    <name type="scientific">Anaerobacillus alkalidiazotrophicus</name>
    <dbReference type="NCBI Taxonomy" id="472963"/>
    <lineage>
        <taxon>Bacteria</taxon>
        <taxon>Bacillati</taxon>
        <taxon>Bacillota</taxon>
        <taxon>Bacilli</taxon>
        <taxon>Bacillales</taxon>
        <taxon>Bacillaceae</taxon>
        <taxon>Anaerobacillus</taxon>
    </lineage>
</organism>
<keyword evidence="3" id="KW-0413">Isomerase</keyword>
<evidence type="ECO:0000313" key="6">
    <source>
        <dbReference type="Proteomes" id="UP000180057"/>
    </source>
</evidence>
<dbReference type="GO" id="GO:0009338">
    <property type="term" value="C:exodeoxyribonuclease V complex"/>
    <property type="evidence" value="ECO:0007669"/>
    <property type="project" value="TreeGrafter"/>
</dbReference>
<comment type="catalytic activity">
    <reaction evidence="3">
        <text>ATP + H2O = ADP + phosphate + H(+)</text>
        <dbReference type="Rhea" id="RHEA:13065"/>
        <dbReference type="ChEBI" id="CHEBI:15377"/>
        <dbReference type="ChEBI" id="CHEBI:15378"/>
        <dbReference type="ChEBI" id="CHEBI:30616"/>
        <dbReference type="ChEBI" id="CHEBI:43474"/>
        <dbReference type="ChEBI" id="CHEBI:456216"/>
        <dbReference type="EC" id="5.6.2.3"/>
    </reaction>
</comment>
<evidence type="ECO:0000259" key="4">
    <source>
        <dbReference type="SMART" id="SM00382"/>
    </source>
</evidence>
<dbReference type="PANTHER" id="PTHR43788:SF6">
    <property type="entry name" value="DNA HELICASE B"/>
    <property type="match status" value="1"/>
</dbReference>
<proteinExistence type="inferred from homology"/>
<dbReference type="Gene3D" id="2.30.30.940">
    <property type="match status" value="1"/>
</dbReference>
<dbReference type="InterPro" id="IPR006345">
    <property type="entry name" value="RecD2"/>
</dbReference>
<keyword evidence="3" id="KW-0347">Helicase</keyword>
<dbReference type="GO" id="GO:0006310">
    <property type="term" value="P:DNA recombination"/>
    <property type="evidence" value="ECO:0007669"/>
    <property type="project" value="InterPro"/>
</dbReference>
<feature type="binding site" evidence="3">
    <location>
        <begin position="363"/>
        <end position="367"/>
    </location>
    <ligand>
        <name>ATP</name>
        <dbReference type="ChEBI" id="CHEBI:30616"/>
    </ligand>
</feature>
<dbReference type="EC" id="5.6.2.3" evidence="3"/>
<dbReference type="InterPro" id="IPR050534">
    <property type="entry name" value="Coronavir_polyprotein_1ab"/>
</dbReference>
<dbReference type="STRING" id="472963.BKP45_04730"/>
<dbReference type="Gene3D" id="3.40.50.300">
    <property type="entry name" value="P-loop containing nucleotide triphosphate hydrolases"/>
    <property type="match status" value="2"/>
</dbReference>
<dbReference type="InterPro" id="IPR055446">
    <property type="entry name" value="RecD2_N_OB"/>
</dbReference>
<dbReference type="SUPFAM" id="SSF52540">
    <property type="entry name" value="P-loop containing nucleoside triphosphate hydrolases"/>
    <property type="match status" value="1"/>
</dbReference>
<evidence type="ECO:0000313" key="5">
    <source>
        <dbReference type="EMBL" id="OIJ21985.1"/>
    </source>
</evidence>